<reference evidence="1 2" key="1">
    <citation type="journal article" date="2022" name="Nat. Plants">
        <title>Genomes of leafy and leafless Platanthera orchids illuminate the evolution of mycoheterotrophy.</title>
        <authorList>
            <person name="Li M.H."/>
            <person name="Liu K.W."/>
            <person name="Li Z."/>
            <person name="Lu H.C."/>
            <person name="Ye Q.L."/>
            <person name="Zhang D."/>
            <person name="Wang J.Y."/>
            <person name="Li Y.F."/>
            <person name="Zhong Z.M."/>
            <person name="Liu X."/>
            <person name="Yu X."/>
            <person name="Liu D.K."/>
            <person name="Tu X.D."/>
            <person name="Liu B."/>
            <person name="Hao Y."/>
            <person name="Liao X.Y."/>
            <person name="Jiang Y.T."/>
            <person name="Sun W.H."/>
            <person name="Chen J."/>
            <person name="Chen Y.Q."/>
            <person name="Ai Y."/>
            <person name="Zhai J.W."/>
            <person name="Wu S.S."/>
            <person name="Zhou Z."/>
            <person name="Hsiao Y.Y."/>
            <person name="Wu W.L."/>
            <person name="Chen Y.Y."/>
            <person name="Lin Y.F."/>
            <person name="Hsu J.L."/>
            <person name="Li C.Y."/>
            <person name="Wang Z.W."/>
            <person name="Zhao X."/>
            <person name="Zhong W.Y."/>
            <person name="Ma X.K."/>
            <person name="Ma L."/>
            <person name="Huang J."/>
            <person name="Chen G.Z."/>
            <person name="Huang M.Z."/>
            <person name="Huang L."/>
            <person name="Peng D.H."/>
            <person name="Luo Y.B."/>
            <person name="Zou S.Q."/>
            <person name="Chen S.P."/>
            <person name="Lan S."/>
            <person name="Tsai W.C."/>
            <person name="Van de Peer Y."/>
            <person name="Liu Z.J."/>
        </authorList>
    </citation>
    <scope>NUCLEOTIDE SEQUENCE [LARGE SCALE GENOMIC DNA]</scope>
    <source>
        <strain evidence="1">Lor288</strain>
    </source>
</reference>
<gene>
    <name evidence="1" type="ORF">KSP40_PGU000031</name>
</gene>
<dbReference type="Proteomes" id="UP001412067">
    <property type="component" value="Unassembled WGS sequence"/>
</dbReference>
<dbReference type="EMBL" id="JBBWWR010000015">
    <property type="protein sequence ID" value="KAK8950326.1"/>
    <property type="molecule type" value="Genomic_DNA"/>
</dbReference>
<sequence length="136" mass="15084">MSNAQDFTSSVKEKWLPYMEETEKNYHQDTTTVENGRCSLEGGLKDCSEKAKMGLTQWKDAQDSLLSLWKGNIASVESIVWNGMEANQLLRAKLSSASAAALRDVEIANNGTCSLLKLSKLHVQFAEIQRTACALR</sequence>
<name>A0ABR2LTX9_9ASPA</name>
<comment type="caution">
    <text evidence="1">The sequence shown here is derived from an EMBL/GenBank/DDBJ whole genome shotgun (WGS) entry which is preliminary data.</text>
</comment>
<evidence type="ECO:0000313" key="2">
    <source>
        <dbReference type="Proteomes" id="UP001412067"/>
    </source>
</evidence>
<proteinExistence type="predicted"/>
<evidence type="ECO:0000313" key="1">
    <source>
        <dbReference type="EMBL" id="KAK8950326.1"/>
    </source>
</evidence>
<accession>A0ABR2LTX9</accession>
<protein>
    <submittedName>
        <fullName evidence="1">Uncharacterized protein</fullName>
    </submittedName>
</protein>
<keyword evidence="2" id="KW-1185">Reference proteome</keyword>
<organism evidence="1 2">
    <name type="scientific">Platanthera guangdongensis</name>
    <dbReference type="NCBI Taxonomy" id="2320717"/>
    <lineage>
        <taxon>Eukaryota</taxon>
        <taxon>Viridiplantae</taxon>
        <taxon>Streptophyta</taxon>
        <taxon>Embryophyta</taxon>
        <taxon>Tracheophyta</taxon>
        <taxon>Spermatophyta</taxon>
        <taxon>Magnoliopsida</taxon>
        <taxon>Liliopsida</taxon>
        <taxon>Asparagales</taxon>
        <taxon>Orchidaceae</taxon>
        <taxon>Orchidoideae</taxon>
        <taxon>Orchideae</taxon>
        <taxon>Orchidinae</taxon>
        <taxon>Platanthera</taxon>
    </lineage>
</organism>